<feature type="domain" description="SWIM-type" evidence="1">
    <location>
        <begin position="57"/>
        <end position="97"/>
    </location>
</feature>
<evidence type="ECO:0000259" key="1">
    <source>
        <dbReference type="PROSITE" id="PS50966"/>
    </source>
</evidence>
<accession>A0A6C0KDA8</accession>
<dbReference type="AlphaFoldDB" id="A0A6C0KDA8"/>
<sequence>MSHSSYYVTVKCPIGSKTTMLALLKKQLEQAVEKDFQEIQHAEHTRSKPLYTPFGKYTICWDPKTDKHSCTCPHYQYRCASRGTNCKHIAMHTAHGH</sequence>
<dbReference type="EMBL" id="MN740845">
    <property type="protein sequence ID" value="QHU14717.1"/>
    <property type="molecule type" value="Genomic_DNA"/>
</dbReference>
<protein>
    <recommendedName>
        <fullName evidence="1">SWIM-type domain-containing protein</fullName>
    </recommendedName>
</protein>
<dbReference type="GO" id="GO:0008270">
    <property type="term" value="F:zinc ion binding"/>
    <property type="evidence" value="ECO:0007669"/>
    <property type="project" value="InterPro"/>
</dbReference>
<evidence type="ECO:0000313" key="2">
    <source>
        <dbReference type="EMBL" id="QHU14717.1"/>
    </source>
</evidence>
<dbReference type="PROSITE" id="PS50966">
    <property type="entry name" value="ZF_SWIM"/>
    <property type="match status" value="1"/>
</dbReference>
<dbReference type="Pfam" id="PF04434">
    <property type="entry name" value="SWIM"/>
    <property type="match status" value="1"/>
</dbReference>
<proteinExistence type="predicted"/>
<reference evidence="2" key="1">
    <citation type="journal article" date="2020" name="Nature">
        <title>Giant virus diversity and host interactions through global metagenomics.</title>
        <authorList>
            <person name="Schulz F."/>
            <person name="Roux S."/>
            <person name="Paez-Espino D."/>
            <person name="Jungbluth S."/>
            <person name="Walsh D.A."/>
            <person name="Denef V.J."/>
            <person name="McMahon K.D."/>
            <person name="Konstantinidis K.T."/>
            <person name="Eloe-Fadrosh E.A."/>
            <person name="Kyrpides N.C."/>
            <person name="Woyke T."/>
        </authorList>
    </citation>
    <scope>NUCLEOTIDE SEQUENCE</scope>
    <source>
        <strain evidence="2">GVMAG-S-1102113-126</strain>
    </source>
</reference>
<name>A0A6C0KDA8_9ZZZZ</name>
<dbReference type="InterPro" id="IPR007527">
    <property type="entry name" value="Znf_SWIM"/>
</dbReference>
<organism evidence="2">
    <name type="scientific">viral metagenome</name>
    <dbReference type="NCBI Taxonomy" id="1070528"/>
    <lineage>
        <taxon>unclassified sequences</taxon>
        <taxon>metagenomes</taxon>
        <taxon>organismal metagenomes</taxon>
    </lineage>
</organism>